<evidence type="ECO:0000256" key="10">
    <source>
        <dbReference type="ARBA" id="ARBA00023125"/>
    </source>
</evidence>
<comment type="PTM">
    <text evidence="15">Sumoylated.</text>
</comment>
<feature type="compositionally biased region" description="Gly residues" evidence="17">
    <location>
        <begin position="153"/>
        <end position="165"/>
    </location>
</feature>
<evidence type="ECO:0000256" key="2">
    <source>
        <dbReference type="ARBA" id="ARBA00022518"/>
    </source>
</evidence>
<dbReference type="InterPro" id="IPR027417">
    <property type="entry name" value="P-loop_NTPase"/>
</dbReference>
<keyword evidence="10 15" id="KW-0238">DNA-binding</keyword>
<feature type="region of interest" description="Disordered" evidence="17">
    <location>
        <begin position="1"/>
        <end position="20"/>
    </location>
</feature>
<feature type="modified residue" description="Phosphoserine; by host" evidence="15">
    <location>
        <position position="85"/>
    </location>
</feature>
<protein>
    <recommendedName>
        <fullName evidence="15 16">Replication protein E1</fullName>
        <ecNumber evidence="15 16">5.6.2.4</ecNumber>
    </recommendedName>
    <alternativeName>
        <fullName evidence="15">ATP-dependent helicase E1</fullName>
    </alternativeName>
    <alternativeName>
        <fullName evidence="15">DNA 3'-5' helicase E1</fullName>
    </alternativeName>
</protein>
<dbReference type="Gene3D" id="1.10.10.510">
    <property type="entry name" value="Zinc finger, large T-antigen D1 domain"/>
    <property type="match status" value="1"/>
</dbReference>
<evidence type="ECO:0000256" key="14">
    <source>
        <dbReference type="ARBA" id="ARBA00093297"/>
    </source>
</evidence>
<gene>
    <name evidence="15 19" type="primary">E1</name>
</gene>
<evidence type="ECO:0000313" key="19">
    <source>
        <dbReference type="EMBL" id="ADZ74262.1"/>
    </source>
</evidence>
<evidence type="ECO:0000256" key="3">
    <source>
        <dbReference type="ARBA" id="ARBA00022553"/>
    </source>
</evidence>
<dbReference type="Proteomes" id="UP000052089">
    <property type="component" value="Segment"/>
</dbReference>
<keyword evidence="4 15" id="KW-1048">Host nucleus</keyword>
<keyword evidence="7 15" id="KW-0378">Hydrolase</keyword>
<comment type="catalytic activity">
    <reaction evidence="13 15 16">
        <text>ATP + H2O = ADP + phosphate + H(+)</text>
        <dbReference type="Rhea" id="RHEA:13065"/>
        <dbReference type="ChEBI" id="CHEBI:15377"/>
        <dbReference type="ChEBI" id="CHEBI:15378"/>
        <dbReference type="ChEBI" id="CHEBI:30616"/>
        <dbReference type="ChEBI" id="CHEBI:43474"/>
        <dbReference type="ChEBI" id="CHEBI:456216"/>
        <dbReference type="EC" id="5.6.2.4"/>
    </reaction>
</comment>
<dbReference type="Gene3D" id="3.40.1310.10">
    <property type="match status" value="1"/>
</dbReference>
<dbReference type="GO" id="GO:0016887">
    <property type="term" value="F:ATP hydrolysis activity"/>
    <property type="evidence" value="ECO:0007669"/>
    <property type="project" value="RHEA"/>
</dbReference>
<evidence type="ECO:0000256" key="17">
    <source>
        <dbReference type="SAM" id="MobiDB-lite"/>
    </source>
</evidence>
<dbReference type="InterPro" id="IPR046935">
    <property type="entry name" value="PPV_E1_DBD_sf"/>
</dbReference>
<evidence type="ECO:0000313" key="20">
    <source>
        <dbReference type="Proteomes" id="UP000052089"/>
    </source>
</evidence>
<feature type="region of interest" description="Disordered" evidence="17">
    <location>
        <begin position="27"/>
        <end position="169"/>
    </location>
</feature>
<evidence type="ECO:0000256" key="11">
    <source>
        <dbReference type="ARBA" id="ARBA00023235"/>
    </source>
</evidence>
<sequence>MDPESLEAGTDPEEGSSGWYWVREAECTDSDSESSQGSEGFEDLAGLIDNREDLSQGNSRALFHQQTLEQDTQQVQAVKRKYTQSSPTGPTEADLSPRLHAITISPPQRTVKRRLRFGQEQDSGVPLSEPDHYETDSSHGGTPRSTQTQVQGEQGGGQPGDGDGAFAGPSAMATQILKSANRQATMHARFKEAYGVAYGELTRQFKSDKTCNGDWVVAVFGASPILYEGTNLRLQKHCESSLLTNTQTAAGAIALMLLRFKAQKSRDTLYKLLKGMLNVPEYQIMAEPPRIRSTPAAVYWFRLAMATSTQKHGELPEWVTRQTMLHHQTAEEQKFTLSTMVQWALDNDYTDECTIAYEYAKCADTDSNAAAWLNTNAQAKHLKDCATMVAHYRRGIMRSLSMSGWIHKRVQRAPDGGDWRHIIQFIKYQHIEVIVFLTALTHLLKGTPKRNCVLLCGPPNTGKSTFAMSLLSFMGGRVLSFANAKSHFWMQPIVDSRLVLIDDATKNTWDYIDEYLRNALDGNPICLDVKHRAPTQLKCPPILVTSNIDIREDDRWRYLHSRVCCFKFINEFPFNREGQPVYELDDKNWKCFFTRLWLQLDLSDQEDEADDGGAGDTFRCGPRGPHEPL</sequence>
<evidence type="ECO:0000256" key="7">
    <source>
        <dbReference type="ARBA" id="ARBA00022801"/>
    </source>
</evidence>
<dbReference type="InterPro" id="IPR046832">
    <property type="entry name" value="PPV_E1_DBD"/>
</dbReference>
<dbReference type="PROSITE" id="PS51206">
    <property type="entry name" value="SF3_HELICASE_1"/>
    <property type="match status" value="1"/>
</dbReference>
<dbReference type="SUPFAM" id="SSF52540">
    <property type="entry name" value="P-loop containing nucleoside triphosphate hydrolases"/>
    <property type="match status" value="1"/>
</dbReference>
<name>F2X1C4_9PAPI</name>
<dbReference type="GO" id="GO:0043138">
    <property type="term" value="F:3'-5' DNA helicase activity"/>
    <property type="evidence" value="ECO:0007669"/>
    <property type="project" value="UniProtKB-UniRule"/>
</dbReference>
<dbReference type="InterPro" id="IPR014000">
    <property type="entry name" value="PPV_DNA_helicase_E1_N"/>
</dbReference>
<dbReference type="InterPro" id="IPR037102">
    <property type="entry name" value="Znf_lg_T-Ag_D1_dom_sf"/>
</dbReference>
<dbReference type="OrthoDB" id="4795at10239"/>
<keyword evidence="15" id="KW-1017">Isopeptide bond</keyword>
<dbReference type="GO" id="GO:0006260">
    <property type="term" value="P:DNA replication"/>
    <property type="evidence" value="ECO:0007669"/>
    <property type="project" value="UniProtKB-UniRule"/>
</dbReference>
<organism evidence="19 20">
    <name type="scientific">Zalophus californianus papillomavirus 1</name>
    <dbReference type="NCBI Taxonomy" id="998829"/>
    <lineage>
        <taxon>Viruses</taxon>
        <taxon>Monodnaviria</taxon>
        <taxon>Shotokuvirae</taxon>
        <taxon>Cossaviricota</taxon>
        <taxon>Papovaviricetes</taxon>
        <taxon>Zurhausenvirales</taxon>
        <taxon>Papillomaviridae</taxon>
        <taxon>Firstpapillomavirinae</taxon>
        <taxon>Dyonupapillomavirus</taxon>
        <taxon>Dyonupapillomavirus 1</taxon>
    </lineage>
</organism>
<feature type="region of interest" description="Disordered" evidence="17">
    <location>
        <begin position="607"/>
        <end position="629"/>
    </location>
</feature>
<dbReference type="InterPro" id="IPR016393">
    <property type="entry name" value="Rep_E1_papillomaV"/>
</dbReference>
<feature type="binding site" evidence="15">
    <location>
        <begin position="457"/>
        <end position="464"/>
    </location>
    <ligand>
        <name>ATP</name>
        <dbReference type="ChEBI" id="CHEBI:30616"/>
    </ligand>
</feature>
<comment type="similarity">
    <text evidence="15 16">Belongs to the papillomaviridae E1 protein family.</text>
</comment>
<evidence type="ECO:0000256" key="8">
    <source>
        <dbReference type="ARBA" id="ARBA00022806"/>
    </source>
</evidence>
<dbReference type="GO" id="GO:0005524">
    <property type="term" value="F:ATP binding"/>
    <property type="evidence" value="ECO:0007669"/>
    <property type="project" value="UniProtKB-UniRule"/>
</dbReference>
<keyword evidence="3 15" id="KW-0597">Phosphoprotein</keyword>
<evidence type="ECO:0000259" key="18">
    <source>
        <dbReference type="PROSITE" id="PS51206"/>
    </source>
</evidence>
<proteinExistence type="inferred from homology"/>
<keyword evidence="15" id="KW-0832">Ubl conjugation</keyword>
<evidence type="ECO:0000256" key="4">
    <source>
        <dbReference type="ARBA" id="ARBA00022562"/>
    </source>
</evidence>
<reference evidence="19 20" key="1">
    <citation type="submission" date="2010-09" db="EMBL/GenBank/DDBJ databases">
        <authorList>
            <person name="Rivera R."/>
            <person name="Robles-Sikisaka R."/>
            <person name="Wellehan J.F.X.Jr."/>
            <person name="Nollens H."/>
        </authorList>
    </citation>
    <scope>NUCLEOTIDE SEQUENCE [LARGE SCALE GENOMIC DNA]</scope>
    <source>
        <strain evidence="19">ZcPV1_2008</strain>
    </source>
</reference>
<dbReference type="PIRSF" id="PIRSF003383">
    <property type="entry name" value="Rep_E1_papillomaV"/>
    <property type="match status" value="1"/>
</dbReference>
<dbReference type="InterPro" id="IPR001177">
    <property type="entry name" value="PPV_DNA_helicase_E1_C"/>
</dbReference>
<dbReference type="GeneID" id="10399583"/>
<comment type="function">
    <text evidence="14 15">ATP-dependent DNA 3'-5' helicase required for initiation of viral DNA replication. It forms a complex with the viral E2 protein. The E1-E2 complex binds to the replication origin which contains binding sites for both proteins. During the initial step, a dimer of E1 interacts with a dimer of protein E2 leading to a complex that binds the viral origin of replication with high specificity. Then, a second dimer of E1 displaces the E2 dimer in an ATP-dependent manner to form the E1 tetramer. Following this, two E1 monomers are added to each half of the site, which results in the formation of two E1 trimers on the viral ori. Subsequently, two hexamers will be created. The double hexamer acts as a bi-directional helicase machinery and unwinds the viral DNA and then recruits the host DNA polymerase to start replication.</text>
</comment>
<comment type="caution">
    <text evidence="15">Lacks conserved residue(s) required for the propagation of feature annotation.</text>
</comment>
<dbReference type="EC" id="5.6.2.4" evidence="15 16"/>
<dbReference type="KEGG" id="vg:10399583"/>
<feature type="modified residue" description="Phosphoserine; by host" evidence="15">
    <location>
        <position position="96"/>
    </location>
</feature>
<evidence type="ECO:0000256" key="1">
    <source>
        <dbReference type="ARBA" id="ARBA00004147"/>
    </source>
</evidence>
<dbReference type="InterPro" id="IPR014015">
    <property type="entry name" value="Helicase_SF3_DNA-vir"/>
</dbReference>
<dbReference type="SUPFAM" id="SSF55464">
    <property type="entry name" value="Origin of replication-binding domain, RBD-like"/>
    <property type="match status" value="1"/>
</dbReference>
<evidence type="ECO:0000256" key="6">
    <source>
        <dbReference type="ARBA" id="ARBA00022741"/>
    </source>
</evidence>
<feature type="compositionally biased region" description="Acidic residues" evidence="17">
    <location>
        <begin position="1"/>
        <end position="14"/>
    </location>
</feature>
<comment type="PTM">
    <text evidence="15">Phosphorylated.</text>
</comment>
<feature type="short sequence motif" description="Nuclear export signal" evidence="15">
    <location>
        <begin position="95"/>
        <end position="104"/>
    </location>
</feature>
<dbReference type="EMBL" id="HQ293213">
    <property type="protein sequence ID" value="ADZ74262.1"/>
    <property type="molecule type" value="Genomic_DNA"/>
</dbReference>
<feature type="domain" description="SF3 helicase" evidence="18">
    <location>
        <begin position="431"/>
        <end position="581"/>
    </location>
</feature>
<comment type="function">
    <text evidence="16">ATP-dependent DNA helicase required for initiation of viral DNA replication. It forms a complex with the viral E2 protein. The E1-E2 complex binds to the replication origin which contains binding sites for both proteins.</text>
</comment>
<accession>F2X1C4</accession>
<feature type="compositionally biased region" description="Low complexity" evidence="17">
    <location>
        <begin position="65"/>
        <end position="76"/>
    </location>
</feature>
<evidence type="ECO:0000256" key="15">
    <source>
        <dbReference type="HAMAP-Rule" id="MF_04000"/>
    </source>
</evidence>
<keyword evidence="11 15" id="KW-0413">Isomerase</keyword>
<dbReference type="Pfam" id="PF00524">
    <property type="entry name" value="PPV_E1_N"/>
    <property type="match status" value="1"/>
</dbReference>
<dbReference type="Gene3D" id="3.40.50.300">
    <property type="entry name" value="P-loop containing nucleotide triphosphate hydrolases"/>
    <property type="match status" value="1"/>
</dbReference>
<keyword evidence="5 15" id="KW-0235">DNA replication</keyword>
<evidence type="ECO:0000256" key="13">
    <source>
        <dbReference type="ARBA" id="ARBA00048988"/>
    </source>
</evidence>
<reference evidence="19 20" key="2">
    <citation type="submission" date="2011-03" db="EMBL/GenBank/DDBJ databases">
        <title>Characterization of a novel papillomavirus species (ZcPV1) from two California sea lions (Zalophus californianus).</title>
        <authorList>
            <person name="Hoffman E.M."/>
            <person name="Stacy B.A."/>
            <person name="Jensen E.D."/>
        </authorList>
    </citation>
    <scope>NUCLEOTIDE SEQUENCE [LARGE SCALE GENOMIC DNA]</scope>
    <source>
        <strain evidence="19">ZcPV1_2008</strain>
    </source>
</reference>
<comment type="catalytic activity">
    <reaction evidence="12 15">
        <text>Couples ATP hydrolysis with the unwinding of duplex DNA by translocating in the 3'-5' direction.</text>
        <dbReference type="EC" id="5.6.2.4"/>
    </reaction>
</comment>
<comment type="subcellular location">
    <subcellularLocation>
        <location evidence="1 15">Host nucleus</location>
    </subcellularLocation>
</comment>
<keyword evidence="6 15" id="KW-0547">Nucleotide-binding</keyword>
<evidence type="ECO:0000256" key="9">
    <source>
        <dbReference type="ARBA" id="ARBA00022840"/>
    </source>
</evidence>
<keyword evidence="8 15" id="KW-0347">Helicase</keyword>
<keyword evidence="2 15" id="KW-0244">Early protein</keyword>
<keyword evidence="9 15" id="KW-0067">ATP-binding</keyword>
<feature type="short sequence motif" description="Nuclear localization signal" evidence="15">
    <location>
        <begin position="79"/>
        <end position="81"/>
    </location>
</feature>
<dbReference type="Pfam" id="PF20450">
    <property type="entry name" value="PPV_E1_DBD"/>
    <property type="match status" value="1"/>
</dbReference>
<dbReference type="GO" id="GO:0003677">
    <property type="term" value="F:DNA binding"/>
    <property type="evidence" value="ECO:0007669"/>
    <property type="project" value="UniProtKB-UniRule"/>
</dbReference>
<evidence type="ECO:0000256" key="12">
    <source>
        <dbReference type="ARBA" id="ARBA00034617"/>
    </source>
</evidence>
<dbReference type="GO" id="GO:0042025">
    <property type="term" value="C:host cell nucleus"/>
    <property type="evidence" value="ECO:0007669"/>
    <property type="project" value="UniProtKB-SubCell"/>
</dbReference>
<dbReference type="Pfam" id="PF00519">
    <property type="entry name" value="PPV_E1_C"/>
    <property type="match status" value="1"/>
</dbReference>
<evidence type="ECO:0000256" key="16">
    <source>
        <dbReference type="PIRNR" id="PIRNR003383"/>
    </source>
</evidence>
<comment type="subunit">
    <text evidence="15">Can form hexamers. Interacts with E2 protein; this interaction increases E1 DNA binding specificity. Interacts with host DNA polymerase subunit POLA2. Interacts with host single stranded DNA-binding protein RPA1. Interacts with host TOP1; this interaction stimulates the enzymatic activity of TOP1.</text>
</comment>
<dbReference type="RefSeq" id="YP_004346964.1">
    <property type="nucleotide sequence ID" value="NC_015325.1"/>
</dbReference>
<evidence type="ECO:0000256" key="5">
    <source>
        <dbReference type="ARBA" id="ARBA00022705"/>
    </source>
</evidence>
<dbReference type="HAMAP" id="MF_04000">
    <property type="entry name" value="PPV_E1"/>
    <property type="match status" value="1"/>
</dbReference>
<keyword evidence="20" id="KW-1185">Reference proteome</keyword>
<feature type="cross-link" description="Glycyl lysine isopeptide (Lys-Gly) (interchain with G-Cter in SUMO)" evidence="15">
    <location>
        <position position="538"/>
    </location>
</feature>